<evidence type="ECO:0000256" key="3">
    <source>
        <dbReference type="ARBA" id="ARBA00023002"/>
    </source>
</evidence>
<dbReference type="InterPro" id="IPR051821">
    <property type="entry name" value="Asp/Asn_beta-hydroxylase"/>
</dbReference>
<organism evidence="6 7">
    <name type="scientific">Polarella glacialis</name>
    <name type="common">Dinoflagellate</name>
    <dbReference type="NCBI Taxonomy" id="89957"/>
    <lineage>
        <taxon>Eukaryota</taxon>
        <taxon>Sar</taxon>
        <taxon>Alveolata</taxon>
        <taxon>Dinophyceae</taxon>
        <taxon>Suessiales</taxon>
        <taxon>Suessiaceae</taxon>
        <taxon>Polarella</taxon>
    </lineage>
</organism>
<keyword evidence="2" id="KW-0223">Dioxygenase</keyword>
<comment type="caution">
    <text evidence="6">The sequence shown here is derived from an EMBL/GenBank/DDBJ whole genome shotgun (WGS) entry which is preliminary data.</text>
</comment>
<evidence type="ECO:0000259" key="5">
    <source>
        <dbReference type="Pfam" id="PF05118"/>
    </source>
</evidence>
<name>A0A813JU30_POLGL</name>
<dbReference type="Pfam" id="PF05118">
    <property type="entry name" value="Asp_Arg_Hydrox"/>
    <property type="match status" value="1"/>
</dbReference>
<dbReference type="EMBL" id="CAJNNW010026676">
    <property type="protein sequence ID" value="CAE8686999.1"/>
    <property type="molecule type" value="Genomic_DNA"/>
</dbReference>
<gene>
    <name evidence="6" type="ORF">PGLA2088_LOCUS25247</name>
</gene>
<reference evidence="6" key="1">
    <citation type="submission" date="2021-02" db="EMBL/GenBank/DDBJ databases">
        <authorList>
            <person name="Dougan E. K."/>
            <person name="Rhodes N."/>
            <person name="Thang M."/>
            <person name="Chan C."/>
        </authorList>
    </citation>
    <scope>NUCLEOTIDE SEQUENCE</scope>
</reference>
<keyword evidence="3" id="KW-0560">Oxidoreductase</keyword>
<comment type="similarity">
    <text evidence="1">Belongs to the aspartyl/asparaginyl beta-hydroxylase family.</text>
</comment>
<accession>A0A813JU30</accession>
<feature type="compositionally biased region" description="Polar residues" evidence="4">
    <location>
        <begin position="21"/>
        <end position="34"/>
    </location>
</feature>
<evidence type="ECO:0000256" key="1">
    <source>
        <dbReference type="ARBA" id="ARBA00007730"/>
    </source>
</evidence>
<feature type="domain" description="Aspartyl/asparaginy/proline hydroxylase" evidence="5">
    <location>
        <begin position="567"/>
        <end position="721"/>
    </location>
</feature>
<feature type="region of interest" description="Disordered" evidence="4">
    <location>
        <begin position="1131"/>
        <end position="1174"/>
    </location>
</feature>
<sequence>DGYNPQIVNAYEPDAVPPVQFQESESAGAQQAFQSFYPGEKAGPGGRAQSLGEWQTDSGTGDYTQQYQYPAAGETQLSTQRSGLDQAHASLALGAAWFDASVKQIDGYGRPKLPYPGNPALLLGEGYKEQSVNTSVACKTAGCNASSMLYAYDGPKQQGKNCRLNVLVKPTGFGNGGSVEFISVNGVKVNIGCRPLSMTGSECSEPNVLSNLFTCVSDLNIENLVNADGGLVVSAKISQAVNQSNCSYNGNLLYAIPQVTCFVIANLEKPSNASSLADRPNATPVILLHDNNGDSGDSLQQGVKALLVESIIVPEYLHGKDAELISNQFGISDSSCRLAALLFLEASASSVETASSGSASTLFQQRQQPKEWDQLAFRGVMKDWTVRCEARHKENGKDGLALEPSVLEEIRLAVQLAGLDASSRYAAWASDSPLSALGGSYAVAAGLLEAVALLPDCLADLVHRSELETRCPQKWYKIAIQKLFALGDQQGAEDLWRRARSIRRDSSGLSKPTDKAPLIEDEEAAIPWPSALQTPSIWVRGLRSEPFWDCHHAWPFVRKLEAHAGRILEEASRAAPQLQRAYPYLFAHGSWQNLFLFRGRTWNPEVCAIMPHTCRLLIPEIPTRPTLPFVVPNNEEIVLFRSEGGAMVGPHSGAVNNQINIHLTLVGGAGVFLQVAGERRELRAGKALCFQDSFLHSLEHVCEPGQKCEERISLVVRVTHPDVTMKHYKGFARTDAEADIAAWRESAALQTEVDRLKDHYRRLADLHVESQSPKCVGPEPTQSEIEQARRLFEFLSVPLGQLDRPEGAVAEKTATGSPDDAADVVDAIVVLSNWYDRVSKVRKVLELAERYRSAPIVLVGGRGRLSSIRAAELDGEAHATLARLLVLLEIPGDGGTVVTNRVTAISCNECPTAELRKRCGCVGNTGFNTDRFLDWAAKHLPALPERPRRVIFVEESYLVRRVSATVLGRLAGEFGHLHNLETMQISVVSSRENSSDSDLETLLEAHGEMPSAALHLIAHEFVRLENYSVAAPSAQGHERQASALFPKAFFLGNVEAAVAAAIADPSVAAVSAGWTGVRSSEEEAVDVRLQWEVLLAAAQKLVERWDKPMQLIAKDRHLFWQCVAPRDPDALGPWSRGASEQDVEEVPGEAWQSWRQRDRGNQSCGAKSCAADPS</sequence>
<dbReference type="GO" id="GO:0051213">
    <property type="term" value="F:dioxygenase activity"/>
    <property type="evidence" value="ECO:0007669"/>
    <property type="project" value="UniProtKB-KW"/>
</dbReference>
<feature type="non-terminal residue" evidence="6">
    <location>
        <position position="1174"/>
    </location>
</feature>
<dbReference type="AlphaFoldDB" id="A0A813JU30"/>
<proteinExistence type="inferred from homology"/>
<dbReference type="InterPro" id="IPR007803">
    <property type="entry name" value="Asp/Arg/Pro-Hydrxlase"/>
</dbReference>
<protein>
    <recommendedName>
        <fullName evidence="5">Aspartyl/asparaginy/proline hydroxylase domain-containing protein</fullName>
    </recommendedName>
</protein>
<dbReference type="Proteomes" id="UP000626109">
    <property type="component" value="Unassembled WGS sequence"/>
</dbReference>
<feature type="compositionally biased region" description="Polar residues" evidence="4">
    <location>
        <begin position="52"/>
        <end position="65"/>
    </location>
</feature>
<evidence type="ECO:0000256" key="4">
    <source>
        <dbReference type="SAM" id="MobiDB-lite"/>
    </source>
</evidence>
<dbReference type="PANTHER" id="PTHR46332">
    <property type="entry name" value="ASPARTATE BETA-HYDROXYLASE DOMAIN-CONTAINING PROTEIN 2"/>
    <property type="match status" value="1"/>
</dbReference>
<evidence type="ECO:0000313" key="6">
    <source>
        <dbReference type="EMBL" id="CAE8686999.1"/>
    </source>
</evidence>
<dbReference type="Gene3D" id="2.60.120.330">
    <property type="entry name" value="B-lactam Antibiotic, Isopenicillin N Synthase, Chain"/>
    <property type="match status" value="1"/>
</dbReference>
<evidence type="ECO:0000256" key="2">
    <source>
        <dbReference type="ARBA" id="ARBA00022964"/>
    </source>
</evidence>
<dbReference type="PANTHER" id="PTHR46332:SF5">
    <property type="entry name" value="ASPARTATE BETA-HYDROXYLASE DOMAIN CONTAINING 2"/>
    <property type="match status" value="1"/>
</dbReference>
<evidence type="ECO:0000313" key="7">
    <source>
        <dbReference type="Proteomes" id="UP000626109"/>
    </source>
</evidence>
<feature type="region of interest" description="Disordered" evidence="4">
    <location>
        <begin position="21"/>
        <end position="65"/>
    </location>
</feature>
<dbReference type="InterPro" id="IPR027443">
    <property type="entry name" value="IPNS-like_sf"/>
</dbReference>